<feature type="region of interest" description="Disordered" evidence="3">
    <location>
        <begin position="750"/>
        <end position="793"/>
    </location>
</feature>
<dbReference type="EMBL" id="JAACJL010000016">
    <property type="protein sequence ID" value="KAF4619579.1"/>
    <property type="molecule type" value="Genomic_DNA"/>
</dbReference>
<feature type="compositionally biased region" description="Polar residues" evidence="3">
    <location>
        <begin position="1159"/>
        <end position="1172"/>
    </location>
</feature>
<evidence type="ECO:0000313" key="6">
    <source>
        <dbReference type="Proteomes" id="UP000521872"/>
    </source>
</evidence>
<dbReference type="Pfam" id="PF00076">
    <property type="entry name" value="RRM_1"/>
    <property type="match status" value="1"/>
</dbReference>
<evidence type="ECO:0000256" key="3">
    <source>
        <dbReference type="SAM" id="MobiDB-lite"/>
    </source>
</evidence>
<feature type="domain" description="RRM" evidence="4">
    <location>
        <begin position="954"/>
        <end position="1040"/>
    </location>
</feature>
<feature type="compositionally biased region" description="Low complexity" evidence="3">
    <location>
        <begin position="761"/>
        <end position="771"/>
    </location>
</feature>
<gene>
    <name evidence="5" type="ORF">D9613_004958</name>
</gene>
<feature type="region of interest" description="Disordered" evidence="3">
    <location>
        <begin position="640"/>
        <end position="692"/>
    </location>
</feature>
<feature type="region of interest" description="Disordered" evidence="3">
    <location>
        <begin position="704"/>
        <end position="727"/>
    </location>
</feature>
<feature type="region of interest" description="Disordered" evidence="3">
    <location>
        <begin position="799"/>
        <end position="818"/>
    </location>
</feature>
<feature type="compositionally biased region" description="Polar residues" evidence="3">
    <location>
        <begin position="47"/>
        <end position="56"/>
    </location>
</feature>
<feature type="compositionally biased region" description="Polar residues" evidence="3">
    <location>
        <begin position="394"/>
        <end position="406"/>
    </location>
</feature>
<evidence type="ECO:0000313" key="5">
    <source>
        <dbReference type="EMBL" id="KAF4619579.1"/>
    </source>
</evidence>
<feature type="compositionally biased region" description="Low complexity" evidence="3">
    <location>
        <begin position="1220"/>
        <end position="1235"/>
    </location>
</feature>
<dbReference type="PANTHER" id="PTHR10501">
    <property type="entry name" value="U1 SMALL NUCLEAR RIBONUCLEOPROTEIN A/U2 SMALL NUCLEAR RIBONUCLEOPROTEIN B"/>
    <property type="match status" value="1"/>
</dbReference>
<organism evidence="5 6">
    <name type="scientific">Agrocybe pediades</name>
    <dbReference type="NCBI Taxonomy" id="84607"/>
    <lineage>
        <taxon>Eukaryota</taxon>
        <taxon>Fungi</taxon>
        <taxon>Dikarya</taxon>
        <taxon>Basidiomycota</taxon>
        <taxon>Agaricomycotina</taxon>
        <taxon>Agaricomycetes</taxon>
        <taxon>Agaricomycetidae</taxon>
        <taxon>Agaricales</taxon>
        <taxon>Agaricineae</taxon>
        <taxon>Strophariaceae</taxon>
        <taxon>Agrocybe</taxon>
    </lineage>
</organism>
<feature type="region of interest" description="Disordered" evidence="3">
    <location>
        <begin position="387"/>
        <end position="424"/>
    </location>
</feature>
<proteinExistence type="predicted"/>
<dbReference type="GO" id="GO:0003723">
    <property type="term" value="F:RNA binding"/>
    <property type="evidence" value="ECO:0007669"/>
    <property type="project" value="UniProtKB-UniRule"/>
</dbReference>
<feature type="region of interest" description="Disordered" evidence="3">
    <location>
        <begin position="1220"/>
        <end position="1255"/>
    </location>
</feature>
<feature type="compositionally biased region" description="Low complexity" evidence="3">
    <location>
        <begin position="899"/>
        <end position="922"/>
    </location>
</feature>
<reference evidence="5 6" key="1">
    <citation type="submission" date="2019-12" db="EMBL/GenBank/DDBJ databases">
        <authorList>
            <person name="Floudas D."/>
            <person name="Bentzer J."/>
            <person name="Ahren D."/>
            <person name="Johansson T."/>
            <person name="Persson P."/>
            <person name="Tunlid A."/>
        </authorList>
    </citation>
    <scope>NUCLEOTIDE SEQUENCE [LARGE SCALE GENOMIC DNA]</scope>
    <source>
        <strain evidence="5 6">CBS 102.39</strain>
    </source>
</reference>
<feature type="region of interest" description="Disordered" evidence="3">
    <location>
        <begin position="1075"/>
        <end position="1172"/>
    </location>
</feature>
<dbReference type="Gene3D" id="3.30.70.330">
    <property type="match status" value="2"/>
</dbReference>
<dbReference type="PROSITE" id="PS50102">
    <property type="entry name" value="RRM"/>
    <property type="match status" value="1"/>
</dbReference>
<dbReference type="AlphaFoldDB" id="A0A8H4QXV9"/>
<feature type="compositionally biased region" description="Polar residues" evidence="3">
    <location>
        <begin position="800"/>
        <end position="818"/>
    </location>
</feature>
<accession>A0A8H4QXV9</accession>
<dbReference type="SMART" id="SM00360">
    <property type="entry name" value="RRM"/>
    <property type="match status" value="1"/>
</dbReference>
<feature type="compositionally biased region" description="Polar residues" evidence="3">
    <location>
        <begin position="1046"/>
        <end position="1057"/>
    </location>
</feature>
<feature type="region of interest" description="Disordered" evidence="3">
    <location>
        <begin position="1040"/>
        <end position="1063"/>
    </location>
</feature>
<feature type="region of interest" description="Disordered" evidence="3">
    <location>
        <begin position="494"/>
        <end position="545"/>
    </location>
</feature>
<feature type="region of interest" description="Disordered" evidence="3">
    <location>
        <begin position="21"/>
        <end position="56"/>
    </location>
</feature>
<feature type="compositionally biased region" description="Basic and acidic residues" evidence="3">
    <location>
        <begin position="24"/>
        <end position="36"/>
    </location>
</feature>
<feature type="region of interest" description="Disordered" evidence="3">
    <location>
        <begin position="142"/>
        <end position="170"/>
    </location>
</feature>
<dbReference type="SUPFAM" id="SSF54928">
    <property type="entry name" value="RNA-binding domain, RBD"/>
    <property type="match status" value="1"/>
</dbReference>
<feature type="compositionally biased region" description="Basic and acidic residues" evidence="3">
    <location>
        <begin position="520"/>
        <end position="545"/>
    </location>
</feature>
<feature type="compositionally biased region" description="Low complexity" evidence="3">
    <location>
        <begin position="871"/>
        <end position="886"/>
    </location>
</feature>
<feature type="compositionally biased region" description="Low complexity" evidence="3">
    <location>
        <begin position="640"/>
        <end position="650"/>
    </location>
</feature>
<feature type="compositionally biased region" description="Low complexity" evidence="3">
    <location>
        <begin position="1083"/>
        <end position="1097"/>
    </location>
</feature>
<evidence type="ECO:0000259" key="4">
    <source>
        <dbReference type="PROSITE" id="PS50102"/>
    </source>
</evidence>
<dbReference type="InterPro" id="IPR000504">
    <property type="entry name" value="RRM_dom"/>
</dbReference>
<keyword evidence="6" id="KW-1185">Reference proteome</keyword>
<feature type="compositionally biased region" description="Low complexity" evidence="3">
    <location>
        <begin position="570"/>
        <end position="580"/>
    </location>
</feature>
<feature type="compositionally biased region" description="Low complexity" evidence="3">
    <location>
        <begin position="849"/>
        <end position="864"/>
    </location>
</feature>
<feature type="region of interest" description="Disordered" evidence="3">
    <location>
        <begin position="844"/>
        <end position="929"/>
    </location>
</feature>
<dbReference type="InterPro" id="IPR012677">
    <property type="entry name" value="Nucleotide-bd_a/b_plait_sf"/>
</dbReference>
<evidence type="ECO:0000256" key="2">
    <source>
        <dbReference type="PROSITE-ProRule" id="PRU00176"/>
    </source>
</evidence>
<sequence>MPAPSLSDEDFINKSLLDSLNADSAHDDNTDNDHNDSQPIHFFPQYPNKNINRASFTSYPNTTRARQQSVLNNSHPYYPPNDAFSPPITSPHIPSYDPRASYEYPAPPNGLHKPFQVDPYPHKPHNQQPYPVSAQYPTNGISQTPYGPHVPTVNPPSSQSGPPGLTSVSMNIVNGASSSNNNSNGEEISTIFVVGFPEDMQEREFQNMFTFSQGFEAATLKIPNKEYTAYGSILGGPPGGTLPSLRPSAGFQYAGPNDPYNLVTVNQGGVVVDGGRDGTMASWPAAAPTDDMPNNGLYLPGGPNGPPAMGLPVGSNPAMNIPRKQIIGFAKFRSREEALAARDILQGRRVDIEKGAVLKAEMAKKNLHTKRGVGPVPGAGGLSVIAQQQQQQQHLNGSDMYNNESYPNVGGLSNGHSSNRDSLPIIGRLGGRDSIANLQQQAQMQTFSQSDYPAANGITPIPSDPEDRFNRAGGIGGLNMAGLSLLPSNGVAPMTNSSASPNMAAATTQGGLAGLSQQRGARERAEDEEQWRRRNGEREREAQEKEANLMRLRANNTAAFDAFHGLSSSLGSNTSTSSSHGGNGSSAVGASLMSRQNSTASTTSLSSGSGPAAAAVVSAGSPMLGGGGNGGDDVGYFQAQQQSYKQPQKQEASTPGDLNAHQSQQEDREGSESNEDRDAPHHHDEIVGPWDRVNNAVANQPIMRPTESERSTSPPLHDVSSQSQSQGGYQYRPQYMHLHEQQQQFQAGLYQQKQPQQYRGSSQSDSSETGSVVGGELSPSANPGSPNPIGYVGARLGFVDSNQRNGGQNAQSPEAQSQVPMFNAQALFSRGLSGYMNATVGGGSGGSGVSNNSESGASASSVTTNPSVGRNANTSSGGSGSTSASGSGSGGNTSPTLPSPASGSTTSVTSAGTNGNGTSSSVRGTVDQNPPGMDVPVLLLLLLRSFLLIFTCINTLYVGNLPTSPPPIGYPSDYLEETLREIFSARPGYRKLCFRHKANGPMCFVEFEDVQYAAKALQEMSGNTLRGAVKNGIRLSYSKNPLGVRTPTSAGSNSGGPTLQQQQQLMQTLNNHQAFSNHNNHQSTGSNGTSSTSAGGADDFSQPPISRVSLPASIMRRDSTLSLTGPTQPTPLIGNNGNGNGGYNGNNNFFSPPPRFYATSPSSTMPFGSTNSTPLTGASNAFVPRSAAGTTANGSTMIFNGGHFGFGGVPQTAFSPFGVPFSSSSSSSSTATAPSLMGGEGLQPLSIPDQQHHDE</sequence>
<feature type="compositionally biased region" description="Polar residues" evidence="3">
    <location>
        <begin position="155"/>
        <end position="170"/>
    </location>
</feature>
<feature type="region of interest" description="Disordered" evidence="3">
    <location>
        <begin position="570"/>
        <end position="613"/>
    </location>
</feature>
<keyword evidence="1 2" id="KW-0694">RNA-binding</keyword>
<comment type="caution">
    <text evidence="5">The sequence shown here is derived from an EMBL/GenBank/DDBJ whole genome shotgun (WGS) entry which is preliminary data.</text>
</comment>
<protein>
    <recommendedName>
        <fullName evidence="4">RRM domain-containing protein</fullName>
    </recommendedName>
</protein>
<evidence type="ECO:0000256" key="1">
    <source>
        <dbReference type="ARBA" id="ARBA00022884"/>
    </source>
</evidence>
<feature type="compositionally biased region" description="Low complexity" evidence="3">
    <location>
        <begin position="598"/>
        <end position="613"/>
    </location>
</feature>
<feature type="compositionally biased region" description="Basic and acidic residues" evidence="3">
    <location>
        <begin position="664"/>
        <end position="686"/>
    </location>
</feature>
<dbReference type="Proteomes" id="UP000521872">
    <property type="component" value="Unassembled WGS sequence"/>
</dbReference>
<dbReference type="InterPro" id="IPR035979">
    <property type="entry name" value="RBD_domain_sf"/>
</dbReference>
<name>A0A8H4QXV9_9AGAR</name>